<dbReference type="Pfam" id="PF03466">
    <property type="entry name" value="LysR_substrate"/>
    <property type="match status" value="1"/>
</dbReference>
<keyword evidence="3" id="KW-0238">DNA-binding</keyword>
<dbReference type="InterPro" id="IPR000847">
    <property type="entry name" value="LysR_HTH_N"/>
</dbReference>
<dbReference type="SUPFAM" id="SSF46785">
    <property type="entry name" value="Winged helix' DNA-binding domain"/>
    <property type="match status" value="1"/>
</dbReference>
<dbReference type="CDD" id="cd05466">
    <property type="entry name" value="PBP2_LTTR_substrate"/>
    <property type="match status" value="1"/>
</dbReference>
<evidence type="ECO:0000313" key="7">
    <source>
        <dbReference type="Proteomes" id="UP001198242"/>
    </source>
</evidence>
<name>A0AAE3JA47_9FIRM</name>
<protein>
    <submittedName>
        <fullName evidence="6">LysR family transcriptional regulator</fullName>
    </submittedName>
</protein>
<dbReference type="SUPFAM" id="SSF53850">
    <property type="entry name" value="Periplasmic binding protein-like II"/>
    <property type="match status" value="1"/>
</dbReference>
<dbReference type="AlphaFoldDB" id="A0AAE3JA47"/>
<sequence>MELRVLKYFLMIAREENITRAAQRLNVTQPTLSRQLMQMEEELGVKLFKRGKHSISLTEDGILLKQRAQEIINIEEKIREDLSHSDDMLMGTITIGSGETCVLSGVAKLAASFRKENPKVMFEVCSGIADDIKDKIENGTVDVGLLKEPVDISKYEFVRLGQKEKWGVIMRKDCPLAEKEYITPKDLAGQPLIFAKRESVRNEIENWFGDCYDNIKIVASCDLIYNTESLVKGGVGLALCIDSDMYYDDLCFKPLSPMLETGTVIVWRKNRTVSPSVNSFIKHIKKCLECIV</sequence>
<keyword evidence="7" id="KW-1185">Reference proteome</keyword>
<keyword evidence="2" id="KW-0805">Transcription regulation</keyword>
<evidence type="ECO:0000256" key="2">
    <source>
        <dbReference type="ARBA" id="ARBA00023015"/>
    </source>
</evidence>
<comment type="similarity">
    <text evidence="1">Belongs to the LysR transcriptional regulatory family.</text>
</comment>
<dbReference type="PANTHER" id="PTHR30419">
    <property type="entry name" value="HTH-TYPE TRANSCRIPTIONAL REGULATOR YBHD"/>
    <property type="match status" value="1"/>
</dbReference>
<dbReference type="GO" id="GO:0003700">
    <property type="term" value="F:DNA-binding transcription factor activity"/>
    <property type="evidence" value="ECO:0007669"/>
    <property type="project" value="InterPro"/>
</dbReference>
<dbReference type="Proteomes" id="UP001198242">
    <property type="component" value="Unassembled WGS sequence"/>
</dbReference>
<evidence type="ECO:0000256" key="3">
    <source>
        <dbReference type="ARBA" id="ARBA00023125"/>
    </source>
</evidence>
<dbReference type="InterPro" id="IPR036390">
    <property type="entry name" value="WH_DNA-bd_sf"/>
</dbReference>
<dbReference type="InterPro" id="IPR050950">
    <property type="entry name" value="HTH-type_LysR_regulators"/>
</dbReference>
<dbReference type="EMBL" id="JAJEQM010000017">
    <property type="protein sequence ID" value="MCC2211434.1"/>
    <property type="molecule type" value="Genomic_DNA"/>
</dbReference>
<dbReference type="InterPro" id="IPR036388">
    <property type="entry name" value="WH-like_DNA-bd_sf"/>
</dbReference>
<feature type="domain" description="HTH lysR-type" evidence="5">
    <location>
        <begin position="1"/>
        <end position="58"/>
    </location>
</feature>
<dbReference type="FunFam" id="1.10.10.10:FF:000001">
    <property type="entry name" value="LysR family transcriptional regulator"/>
    <property type="match status" value="1"/>
</dbReference>
<dbReference type="Gene3D" id="3.40.190.290">
    <property type="match status" value="1"/>
</dbReference>
<gene>
    <name evidence="6" type="ORF">LKE05_11620</name>
</gene>
<comment type="caution">
    <text evidence="6">The sequence shown here is derived from an EMBL/GenBank/DDBJ whole genome shotgun (WGS) entry which is preliminary data.</text>
</comment>
<keyword evidence="4" id="KW-0804">Transcription</keyword>
<evidence type="ECO:0000256" key="4">
    <source>
        <dbReference type="ARBA" id="ARBA00023163"/>
    </source>
</evidence>
<dbReference type="PANTHER" id="PTHR30419:SF8">
    <property type="entry name" value="NITROGEN ASSIMILATION TRANSCRIPTIONAL ACTIVATOR-RELATED"/>
    <property type="match status" value="1"/>
</dbReference>
<accession>A0AAE3JA47</accession>
<dbReference type="RefSeq" id="WP_308456967.1">
    <property type="nucleotide sequence ID" value="NZ_JAJEQM010000017.1"/>
</dbReference>
<dbReference type="InterPro" id="IPR005119">
    <property type="entry name" value="LysR_subst-bd"/>
</dbReference>
<dbReference type="Gene3D" id="1.10.10.10">
    <property type="entry name" value="Winged helix-like DNA-binding domain superfamily/Winged helix DNA-binding domain"/>
    <property type="match status" value="1"/>
</dbReference>
<evidence type="ECO:0000313" key="6">
    <source>
        <dbReference type="EMBL" id="MCC2211434.1"/>
    </source>
</evidence>
<reference evidence="6 7" key="1">
    <citation type="submission" date="2021-10" db="EMBL/GenBank/DDBJ databases">
        <title>Anaerobic single-cell dispensing facilitates the cultivation of human gut bacteria.</title>
        <authorList>
            <person name="Afrizal A."/>
        </authorList>
    </citation>
    <scope>NUCLEOTIDE SEQUENCE [LARGE SCALE GENOMIC DNA]</scope>
    <source>
        <strain evidence="6 7">CLA-AA-H232</strain>
    </source>
</reference>
<dbReference type="PRINTS" id="PR00039">
    <property type="entry name" value="HTHLYSR"/>
</dbReference>
<dbReference type="GO" id="GO:0005829">
    <property type="term" value="C:cytosol"/>
    <property type="evidence" value="ECO:0007669"/>
    <property type="project" value="TreeGrafter"/>
</dbReference>
<organism evidence="6 7">
    <name type="scientific">Hominilimicola fabiformis</name>
    <dbReference type="NCBI Taxonomy" id="2885356"/>
    <lineage>
        <taxon>Bacteria</taxon>
        <taxon>Bacillati</taxon>
        <taxon>Bacillota</taxon>
        <taxon>Clostridia</taxon>
        <taxon>Eubacteriales</taxon>
        <taxon>Oscillospiraceae</taxon>
        <taxon>Hominilimicola</taxon>
    </lineage>
</organism>
<evidence type="ECO:0000259" key="5">
    <source>
        <dbReference type="PROSITE" id="PS50931"/>
    </source>
</evidence>
<dbReference type="PROSITE" id="PS50931">
    <property type="entry name" value="HTH_LYSR"/>
    <property type="match status" value="1"/>
</dbReference>
<evidence type="ECO:0000256" key="1">
    <source>
        <dbReference type="ARBA" id="ARBA00009437"/>
    </source>
</evidence>
<dbReference type="Pfam" id="PF00126">
    <property type="entry name" value="HTH_1"/>
    <property type="match status" value="1"/>
</dbReference>
<dbReference type="GO" id="GO:0003677">
    <property type="term" value="F:DNA binding"/>
    <property type="evidence" value="ECO:0007669"/>
    <property type="project" value="UniProtKB-KW"/>
</dbReference>
<proteinExistence type="inferred from homology"/>